<evidence type="ECO:0000256" key="5">
    <source>
        <dbReference type="ARBA" id="ARBA00022723"/>
    </source>
</evidence>
<evidence type="ECO:0000256" key="13">
    <source>
        <dbReference type="SAM" id="MobiDB-lite"/>
    </source>
</evidence>
<evidence type="ECO:0000313" key="15">
    <source>
        <dbReference type="EMBL" id="KAJ3051482.1"/>
    </source>
</evidence>
<dbReference type="PROSITE" id="PS50089">
    <property type="entry name" value="ZF_RING_2"/>
    <property type="match status" value="1"/>
</dbReference>
<dbReference type="InterPro" id="IPR051657">
    <property type="entry name" value="RNF168/RNF169_E3_ubiq-ligase"/>
</dbReference>
<dbReference type="Pfam" id="PF00097">
    <property type="entry name" value="zf-C3HC4"/>
    <property type="match status" value="1"/>
</dbReference>
<keyword evidence="4" id="KW-0808">Transferase</keyword>
<dbReference type="EMBL" id="JADGJD010000391">
    <property type="protein sequence ID" value="KAJ3051482.1"/>
    <property type="molecule type" value="Genomic_DNA"/>
</dbReference>
<feature type="coiled-coil region" evidence="12">
    <location>
        <begin position="535"/>
        <end position="626"/>
    </location>
</feature>
<dbReference type="InterPro" id="IPR013083">
    <property type="entry name" value="Znf_RING/FYVE/PHD"/>
</dbReference>
<keyword evidence="5" id="KW-0479">Metal-binding</keyword>
<feature type="region of interest" description="Disordered" evidence="13">
    <location>
        <begin position="137"/>
        <end position="172"/>
    </location>
</feature>
<evidence type="ECO:0000256" key="7">
    <source>
        <dbReference type="ARBA" id="ARBA00022771"/>
    </source>
</evidence>
<feature type="compositionally biased region" description="Basic and acidic residues" evidence="13">
    <location>
        <begin position="749"/>
        <end position="759"/>
    </location>
</feature>
<dbReference type="PANTHER" id="PTHR23328">
    <property type="entry name" value="RING-TYPE DOMAIN-CONTAINING PROTEIN"/>
    <property type="match status" value="1"/>
</dbReference>
<evidence type="ECO:0000256" key="11">
    <source>
        <dbReference type="PROSITE-ProRule" id="PRU00175"/>
    </source>
</evidence>
<feature type="domain" description="RING-type" evidence="14">
    <location>
        <begin position="316"/>
        <end position="355"/>
    </location>
</feature>
<dbReference type="GO" id="GO:0031491">
    <property type="term" value="F:nucleosome binding"/>
    <property type="evidence" value="ECO:0007669"/>
    <property type="project" value="TreeGrafter"/>
</dbReference>
<evidence type="ECO:0000313" key="16">
    <source>
        <dbReference type="Proteomes" id="UP001212841"/>
    </source>
</evidence>
<feature type="compositionally biased region" description="Basic residues" evidence="13">
    <location>
        <begin position="9"/>
        <end position="20"/>
    </location>
</feature>
<dbReference type="SMART" id="SM00184">
    <property type="entry name" value="RING"/>
    <property type="match status" value="1"/>
</dbReference>
<dbReference type="Gene3D" id="3.30.40.10">
    <property type="entry name" value="Zinc/RING finger domain, C3HC4 (zinc finger)"/>
    <property type="match status" value="1"/>
</dbReference>
<evidence type="ECO:0000259" key="14">
    <source>
        <dbReference type="PROSITE" id="PS50089"/>
    </source>
</evidence>
<dbReference type="Proteomes" id="UP001212841">
    <property type="component" value="Unassembled WGS sequence"/>
</dbReference>
<dbReference type="GO" id="GO:0005634">
    <property type="term" value="C:nucleus"/>
    <property type="evidence" value="ECO:0007669"/>
    <property type="project" value="UniProtKB-SubCell"/>
</dbReference>
<sequence>MNSDQAIPKRQKLKVSHHKRETREQATEKDAKRKPGCASRPRHHKLLSDTQKSTPADPSSTNDHPYSSPNGPTCPPSSLSKSTPTLPFSIPKSPPPTSSVTPATHPPPPSSPLTNTTTQTPKEKAQKVFAAIEQRFAVEPKLGSRGGRGGDRDGQGGGHPESRTGGLDVLGSSGLGSNGMGTGMGMGMGMADDEDIDLNLDLDLGVVFPPTSAPSLPDVTTAAAAMPWVLGDATEKGVGDGLQTMQSRGRSRSRSRSCERDGNVGGPVRNRRMRERLGVSTYFGSRVREVGSGGMEEEGQDPLSKGLEDDENEYSCPLCLELVVLPVTTSCKHHMCQLCMKNLVKHGGTSCPQCRQNLVESDMIINHNLQTFLRETFPHAYNKRTQQVLEEAENPQSDVTKTLKLHLQFDGEKPDRTWTLLFTLGTPAKDNKYIQQIDLHLSSFGNKIITKTQHSAPYHFTCDQPEINLIEVLISLKRKWKISGVDGRDISLDEHTICTSLSCGYYDEDVMEMVRIAFEKPLQPDIRAFVDKQRKERARQRVEAREVVAKDLARELEVLERDQQEIETLQKQQSEWHQAGEVQDYERLQREREELIRRHVQVDEGIKRLEREREEHERRHAEEDANTLWSERWRIDGSIDNEEFENISDEEDEAVVANRTSSVMPNQQAPSDDEDDAFEDVPALSENPIADQSFASAPNGREVDSASAATASAPAGAITRDIPAPPATTQEDVQMGNANQNGSSGSVIDLRRESPDWDSLRSLAEYTSESEEEDEDAGKDKVPPPIPWTAKLPPPPTLPLHPQTQSAAMKAKEERDSLVKLIRGRPIPMVVREDYFRKSVEERKRGTVGSLRVAPTGRVGEFLEGLMATREGGRR</sequence>
<comment type="catalytic activity">
    <reaction evidence="1">
        <text>S-ubiquitinyl-[E2 ubiquitin-conjugating enzyme]-L-cysteine + [acceptor protein]-L-lysine = [E2 ubiquitin-conjugating enzyme]-L-cysteine + N(6)-ubiquitinyl-[acceptor protein]-L-lysine.</text>
        <dbReference type="EC" id="2.3.2.27"/>
    </reaction>
</comment>
<protein>
    <recommendedName>
        <fullName evidence="3">RING-type E3 ubiquitin transferase</fullName>
        <ecNumber evidence="3">2.3.2.27</ecNumber>
    </recommendedName>
</protein>
<feature type="compositionally biased region" description="Polar residues" evidence="13">
    <location>
        <begin position="48"/>
        <end position="71"/>
    </location>
</feature>
<evidence type="ECO:0000256" key="1">
    <source>
        <dbReference type="ARBA" id="ARBA00000900"/>
    </source>
</evidence>
<keyword evidence="16" id="KW-1185">Reference proteome</keyword>
<proteinExistence type="predicted"/>
<comment type="subcellular location">
    <subcellularLocation>
        <location evidence="2">Nucleus</location>
    </subcellularLocation>
</comment>
<dbReference type="CDD" id="cd22541">
    <property type="entry name" value="SP5_N"/>
    <property type="match status" value="1"/>
</dbReference>
<dbReference type="PROSITE" id="PS00518">
    <property type="entry name" value="ZF_RING_1"/>
    <property type="match status" value="1"/>
</dbReference>
<feature type="compositionally biased region" description="Pro residues" evidence="13">
    <location>
        <begin position="783"/>
        <end position="799"/>
    </location>
</feature>
<feature type="compositionally biased region" description="Basic and acidic residues" evidence="13">
    <location>
        <begin position="21"/>
        <end position="33"/>
    </location>
</feature>
<name>A0AAD5SEK7_9FUNG</name>
<dbReference type="SUPFAM" id="SSF57850">
    <property type="entry name" value="RING/U-box"/>
    <property type="match status" value="1"/>
</dbReference>
<evidence type="ECO:0000256" key="10">
    <source>
        <dbReference type="ARBA" id="ARBA00023242"/>
    </source>
</evidence>
<organism evidence="15 16">
    <name type="scientific">Rhizophlyctis rosea</name>
    <dbReference type="NCBI Taxonomy" id="64517"/>
    <lineage>
        <taxon>Eukaryota</taxon>
        <taxon>Fungi</taxon>
        <taxon>Fungi incertae sedis</taxon>
        <taxon>Chytridiomycota</taxon>
        <taxon>Chytridiomycota incertae sedis</taxon>
        <taxon>Chytridiomycetes</taxon>
        <taxon>Rhizophlyctidales</taxon>
        <taxon>Rhizophlyctidaceae</taxon>
        <taxon>Rhizophlyctis</taxon>
    </lineage>
</organism>
<gene>
    <name evidence="15" type="primary">UHRF2</name>
    <name evidence="15" type="ORF">HK097_007509</name>
</gene>
<feature type="compositionally biased region" description="Basic residues" evidence="13">
    <location>
        <begin position="34"/>
        <end position="45"/>
    </location>
</feature>
<feature type="compositionally biased region" description="Acidic residues" evidence="13">
    <location>
        <begin position="768"/>
        <end position="777"/>
    </location>
</feature>
<feature type="region of interest" description="Disordered" evidence="13">
    <location>
        <begin position="1"/>
        <end position="124"/>
    </location>
</feature>
<keyword evidence="10" id="KW-0539">Nucleus</keyword>
<dbReference type="GO" id="GO:0008270">
    <property type="term" value="F:zinc ion binding"/>
    <property type="evidence" value="ECO:0007669"/>
    <property type="project" value="UniProtKB-KW"/>
</dbReference>
<feature type="region of interest" description="Disordered" evidence="13">
    <location>
        <begin position="288"/>
        <end position="307"/>
    </location>
</feature>
<keyword evidence="9" id="KW-0862">Zinc</keyword>
<feature type="region of interest" description="Disordered" evidence="13">
    <location>
        <begin position="235"/>
        <end position="271"/>
    </location>
</feature>
<dbReference type="AlphaFoldDB" id="A0AAD5SEK7"/>
<evidence type="ECO:0000256" key="4">
    <source>
        <dbReference type="ARBA" id="ARBA00022679"/>
    </source>
</evidence>
<dbReference type="GO" id="GO:0061630">
    <property type="term" value="F:ubiquitin protein ligase activity"/>
    <property type="evidence" value="ECO:0007669"/>
    <property type="project" value="UniProtKB-EC"/>
</dbReference>
<evidence type="ECO:0000256" key="8">
    <source>
        <dbReference type="ARBA" id="ARBA00022786"/>
    </source>
</evidence>
<evidence type="ECO:0000256" key="3">
    <source>
        <dbReference type="ARBA" id="ARBA00012483"/>
    </source>
</evidence>
<dbReference type="InterPro" id="IPR017907">
    <property type="entry name" value="Znf_RING_CS"/>
</dbReference>
<feature type="compositionally biased region" description="Polar residues" evidence="13">
    <location>
        <begin position="727"/>
        <end position="746"/>
    </location>
</feature>
<dbReference type="EC" id="2.3.2.27" evidence="3"/>
<dbReference type="InterPro" id="IPR018957">
    <property type="entry name" value="Znf_C3HC4_RING-type"/>
</dbReference>
<comment type="caution">
    <text evidence="15">The sequence shown here is derived from an EMBL/GenBank/DDBJ whole genome shotgun (WGS) entry which is preliminary data.</text>
</comment>
<feature type="compositionally biased region" description="Low complexity" evidence="13">
    <location>
        <begin position="705"/>
        <end position="717"/>
    </location>
</feature>
<evidence type="ECO:0000256" key="12">
    <source>
        <dbReference type="SAM" id="Coils"/>
    </source>
</evidence>
<reference evidence="15" key="1">
    <citation type="submission" date="2020-05" db="EMBL/GenBank/DDBJ databases">
        <title>Phylogenomic resolution of chytrid fungi.</title>
        <authorList>
            <person name="Stajich J.E."/>
            <person name="Amses K."/>
            <person name="Simmons R."/>
            <person name="Seto K."/>
            <person name="Myers J."/>
            <person name="Bonds A."/>
            <person name="Quandt C.A."/>
            <person name="Barry K."/>
            <person name="Liu P."/>
            <person name="Grigoriev I."/>
            <person name="Longcore J.E."/>
            <person name="James T.Y."/>
        </authorList>
    </citation>
    <scope>NUCLEOTIDE SEQUENCE</scope>
    <source>
        <strain evidence="15">JEL0318</strain>
    </source>
</reference>
<feature type="region of interest" description="Disordered" evidence="13">
    <location>
        <begin position="661"/>
        <end position="815"/>
    </location>
</feature>
<accession>A0AAD5SEK7</accession>
<evidence type="ECO:0000256" key="6">
    <source>
        <dbReference type="ARBA" id="ARBA00022763"/>
    </source>
</evidence>
<evidence type="ECO:0000256" key="2">
    <source>
        <dbReference type="ARBA" id="ARBA00004123"/>
    </source>
</evidence>
<keyword evidence="7 11" id="KW-0863">Zinc-finger</keyword>
<keyword evidence="6" id="KW-0227">DNA damage</keyword>
<keyword evidence="8" id="KW-0833">Ubl conjugation pathway</keyword>
<keyword evidence="12" id="KW-0175">Coiled coil</keyword>
<feature type="compositionally biased region" description="Polar residues" evidence="13">
    <location>
        <begin position="661"/>
        <end position="670"/>
    </location>
</feature>
<dbReference type="InterPro" id="IPR001841">
    <property type="entry name" value="Znf_RING"/>
</dbReference>
<dbReference type="PANTHER" id="PTHR23328:SF0">
    <property type="entry name" value="RING-TYPE DOMAIN-CONTAINING PROTEIN"/>
    <property type="match status" value="1"/>
</dbReference>
<dbReference type="GO" id="GO:0006302">
    <property type="term" value="P:double-strand break repair"/>
    <property type="evidence" value="ECO:0007669"/>
    <property type="project" value="TreeGrafter"/>
</dbReference>
<feature type="compositionally biased region" description="Low complexity" evidence="13">
    <location>
        <begin position="76"/>
        <end position="91"/>
    </location>
</feature>
<dbReference type="GO" id="GO:0035861">
    <property type="term" value="C:site of double-strand break"/>
    <property type="evidence" value="ECO:0007669"/>
    <property type="project" value="TreeGrafter"/>
</dbReference>
<evidence type="ECO:0000256" key="9">
    <source>
        <dbReference type="ARBA" id="ARBA00022833"/>
    </source>
</evidence>